<dbReference type="EMBL" id="NHSJ01000055">
    <property type="protein sequence ID" value="PPQ31594.1"/>
    <property type="molecule type" value="Genomic_DNA"/>
</dbReference>
<dbReference type="RefSeq" id="WP_104507461.1">
    <property type="nucleotide sequence ID" value="NZ_JACIGC010000015.1"/>
</dbReference>
<evidence type="ECO:0000313" key="2">
    <source>
        <dbReference type="Proteomes" id="UP000239089"/>
    </source>
</evidence>
<keyword evidence="2" id="KW-1185">Reference proteome</keyword>
<organism evidence="1 2">
    <name type="scientific">Rhodoblastus sphagnicola</name>
    <dbReference type="NCBI Taxonomy" id="333368"/>
    <lineage>
        <taxon>Bacteria</taxon>
        <taxon>Pseudomonadati</taxon>
        <taxon>Pseudomonadota</taxon>
        <taxon>Alphaproteobacteria</taxon>
        <taxon>Hyphomicrobiales</taxon>
        <taxon>Rhodoblastaceae</taxon>
        <taxon>Rhodoblastus</taxon>
    </lineage>
</organism>
<evidence type="ECO:0000313" key="1">
    <source>
        <dbReference type="EMBL" id="PPQ31594.1"/>
    </source>
</evidence>
<proteinExistence type="predicted"/>
<name>A0A2S6NAH2_9HYPH</name>
<dbReference type="AlphaFoldDB" id="A0A2S6NAH2"/>
<reference evidence="1 2" key="1">
    <citation type="journal article" date="2018" name="Arch. Microbiol.">
        <title>New insights into the metabolic potential of the phototrophic purple bacterium Rhodopila globiformis DSM 161(T) from its draft genome sequence and evidence for a vanadium-dependent nitrogenase.</title>
        <authorList>
            <person name="Imhoff J.F."/>
            <person name="Rahn T."/>
            <person name="Kunzel S."/>
            <person name="Neulinger S.C."/>
        </authorList>
    </citation>
    <scope>NUCLEOTIDE SEQUENCE [LARGE SCALE GENOMIC DNA]</scope>
    <source>
        <strain evidence="1 2">DSM 16996</strain>
    </source>
</reference>
<gene>
    <name evidence="1" type="ORF">CCR94_08570</name>
</gene>
<protein>
    <submittedName>
        <fullName evidence="1">Uncharacterized protein</fullName>
    </submittedName>
</protein>
<accession>A0A2S6NAH2</accession>
<sequence length="64" mass="7315">MGRFVHRFEDQTRPVGKHDGAAETVKFVGQLLLGTLTVAFLCGISWMMASGDSRFFMRFVNHYF</sequence>
<dbReference type="Proteomes" id="UP000239089">
    <property type="component" value="Unassembled WGS sequence"/>
</dbReference>
<dbReference type="OrthoDB" id="8454653at2"/>
<comment type="caution">
    <text evidence="1">The sequence shown here is derived from an EMBL/GenBank/DDBJ whole genome shotgun (WGS) entry which is preliminary data.</text>
</comment>